<dbReference type="InterPro" id="IPR010096">
    <property type="entry name" value="NADH-Q_OxRdtase_suN/2"/>
</dbReference>
<feature type="transmembrane region" description="Helical" evidence="5">
    <location>
        <begin position="364"/>
        <end position="387"/>
    </location>
</feature>
<dbReference type="Pfam" id="PF00361">
    <property type="entry name" value="Proton_antipo_M"/>
    <property type="match status" value="1"/>
</dbReference>
<comment type="catalytic activity">
    <reaction evidence="5">
        <text>a quinone + NADH + 5 H(+)(in) = a quinol + NAD(+) + 4 H(+)(out)</text>
        <dbReference type="Rhea" id="RHEA:57888"/>
        <dbReference type="ChEBI" id="CHEBI:15378"/>
        <dbReference type="ChEBI" id="CHEBI:24646"/>
        <dbReference type="ChEBI" id="CHEBI:57540"/>
        <dbReference type="ChEBI" id="CHEBI:57945"/>
        <dbReference type="ChEBI" id="CHEBI:132124"/>
    </reaction>
</comment>
<organism evidence="8 9">
    <name type="scientific">Campylobacter sputorum subsp. sputorum</name>
    <dbReference type="NCBI Taxonomy" id="32024"/>
    <lineage>
        <taxon>Bacteria</taxon>
        <taxon>Pseudomonadati</taxon>
        <taxon>Campylobacterota</taxon>
        <taxon>Epsilonproteobacteria</taxon>
        <taxon>Campylobacterales</taxon>
        <taxon>Campylobacteraceae</taxon>
        <taxon>Campylobacter</taxon>
    </lineage>
</organism>
<feature type="domain" description="NADH:quinone oxidoreductase/Mrp antiporter transmembrane" evidence="7">
    <location>
        <begin position="123"/>
        <end position="420"/>
    </location>
</feature>
<sequence length="487" mass="53893">MSLESINIASIAVPGIMVIFAITLLSLNIFVKNLSKTFYALVCIFAIILDLGILFSYKNGISGFFGMINMDGIAFLSQMIILVSSAFFMGFLLCKESFFEYEIKEYFVLFLFVIAGFSFMVSSNNLILILIGLEISSLAIYTLIALKNKIYAIEASIKYFSLGALSSGFYAIGAALLYLLTGHLEIDKILSFIVDANLKESILLLGASAFLLASLAFKLSLIPFHTWIVDVYEGSSSPLAGYMSIVPKIAAFIIMIRFFAPLSDVLWIKNIIFIIAIISMSLGNIMALVQKDVKRMLAYSSISHSGFVICAIAIGTTEANVGLFVYWTMFLFANLGAFGMLFVTSSNGYSWDTRFEHPYSKFAGLIKTMPFFAVIMAIFMFCLAGIPPFSVFWGKMYLISAAVHSDHFCLAVIMAINSAIAIYYYLKLVVIMFMHEPLAVDKSVYVKNLSNPFKFTLGIALLFSVFAIIFIEPLSKFINLLVSSSGF</sequence>
<dbReference type="GO" id="GO:0008137">
    <property type="term" value="F:NADH dehydrogenase (ubiquinone) activity"/>
    <property type="evidence" value="ECO:0007669"/>
    <property type="project" value="InterPro"/>
</dbReference>
<evidence type="ECO:0000313" key="8">
    <source>
        <dbReference type="EMBL" id="SUX10853.1"/>
    </source>
</evidence>
<protein>
    <recommendedName>
        <fullName evidence="5">NADH-quinone oxidoreductase subunit N</fullName>
        <ecNumber evidence="5">7.1.1.-</ecNumber>
    </recommendedName>
    <alternativeName>
        <fullName evidence="5">NADH dehydrogenase I subunit N</fullName>
    </alternativeName>
    <alternativeName>
        <fullName evidence="5">NDH-1 subunit N</fullName>
    </alternativeName>
</protein>
<feature type="transmembrane region" description="Helical" evidence="5">
    <location>
        <begin position="72"/>
        <end position="94"/>
    </location>
</feature>
<evidence type="ECO:0000256" key="2">
    <source>
        <dbReference type="ARBA" id="ARBA00022692"/>
    </source>
</evidence>
<dbReference type="STRING" id="32024.GCA_000788295_01485"/>
<gene>
    <name evidence="5 8" type="primary">nuoN</name>
    <name evidence="8" type="ORF">NCTC12475_01064</name>
</gene>
<dbReference type="PANTHER" id="PTHR22773">
    <property type="entry name" value="NADH DEHYDROGENASE"/>
    <property type="match status" value="1"/>
</dbReference>
<dbReference type="OrthoDB" id="9768329at2"/>
<dbReference type="NCBIfam" id="NF004444">
    <property type="entry name" value="PRK05777.2-2"/>
    <property type="match status" value="1"/>
</dbReference>
<evidence type="ECO:0000313" key="9">
    <source>
        <dbReference type="Proteomes" id="UP000254920"/>
    </source>
</evidence>
<dbReference type="EMBL" id="UFVD01000001">
    <property type="protein sequence ID" value="SUX10853.1"/>
    <property type="molecule type" value="Genomic_DNA"/>
</dbReference>
<feature type="transmembrane region" description="Helical" evidence="5">
    <location>
        <begin position="106"/>
        <end position="121"/>
    </location>
</feature>
<evidence type="ECO:0000259" key="7">
    <source>
        <dbReference type="Pfam" id="PF00361"/>
    </source>
</evidence>
<evidence type="ECO:0000256" key="1">
    <source>
        <dbReference type="ARBA" id="ARBA00004127"/>
    </source>
</evidence>
<accession>A0A381DJI2</accession>
<comment type="function">
    <text evidence="5">NDH-1 shuttles electrons from NADH, via FMN and iron-sulfur (Fe-S) centers, to quinones in the respiratory chain. The immediate electron acceptor for the enzyme in this species is believed to be ubiquinone. Couples the redox reaction to proton translocation (for every two electrons transferred, four hydrogen ions are translocated across the cytoplasmic membrane), and thus conserves the redox energy in a proton gradient.</text>
</comment>
<dbReference type="GO" id="GO:0048038">
    <property type="term" value="F:quinone binding"/>
    <property type="evidence" value="ECO:0007669"/>
    <property type="project" value="UniProtKB-KW"/>
</dbReference>
<feature type="transmembrane region" description="Helical" evidence="5">
    <location>
        <begin position="159"/>
        <end position="181"/>
    </location>
</feature>
<feature type="transmembrane region" description="Helical" evidence="5">
    <location>
        <begin position="127"/>
        <end position="147"/>
    </location>
</feature>
<dbReference type="GO" id="GO:0012505">
    <property type="term" value="C:endomembrane system"/>
    <property type="evidence" value="ECO:0007669"/>
    <property type="project" value="UniProtKB-SubCell"/>
</dbReference>
<comment type="subunit">
    <text evidence="5">NDH-1 is composed of 14 different subunits. Subunits NuoA, H, J, K, L, M, N constitute the membrane sector of the complex.</text>
</comment>
<dbReference type="InterPro" id="IPR001750">
    <property type="entry name" value="ND/Mrp_TM"/>
</dbReference>
<feature type="transmembrane region" description="Helical" evidence="5">
    <location>
        <begin position="323"/>
        <end position="343"/>
    </location>
</feature>
<feature type="transmembrane region" description="Helical" evidence="5">
    <location>
        <begin position="452"/>
        <end position="471"/>
    </location>
</feature>
<evidence type="ECO:0000256" key="3">
    <source>
        <dbReference type="ARBA" id="ARBA00022989"/>
    </source>
</evidence>
<keyword evidence="4 5" id="KW-0472">Membrane</keyword>
<feature type="transmembrane region" description="Helical" evidence="5">
    <location>
        <begin position="266"/>
        <end position="289"/>
    </location>
</feature>
<dbReference type="EC" id="7.1.1.-" evidence="5"/>
<dbReference type="NCBIfam" id="TIGR01770">
    <property type="entry name" value="NDH_I_N"/>
    <property type="match status" value="1"/>
</dbReference>
<name>A0A381DJI2_9BACT</name>
<dbReference type="Proteomes" id="UP000254920">
    <property type="component" value="Unassembled WGS sequence"/>
</dbReference>
<keyword evidence="5" id="KW-1278">Translocase</keyword>
<keyword evidence="9" id="KW-1185">Reference proteome</keyword>
<keyword evidence="8" id="KW-0560">Oxidoreductase</keyword>
<feature type="transmembrane region" description="Helical" evidence="5">
    <location>
        <begin position="407"/>
        <end position="426"/>
    </location>
</feature>
<feature type="transmembrane region" description="Helical" evidence="5">
    <location>
        <begin position="38"/>
        <end position="57"/>
    </location>
</feature>
<keyword evidence="5" id="KW-1003">Cell membrane</keyword>
<keyword evidence="5" id="KW-0830">Ubiquinone</keyword>
<evidence type="ECO:0000256" key="6">
    <source>
        <dbReference type="RuleBase" id="RU000320"/>
    </source>
</evidence>
<keyword evidence="5" id="KW-0874">Quinone</keyword>
<keyword evidence="5" id="KW-0520">NAD</keyword>
<evidence type="ECO:0000256" key="4">
    <source>
        <dbReference type="ARBA" id="ARBA00023136"/>
    </source>
</evidence>
<dbReference type="GO" id="GO:0042773">
    <property type="term" value="P:ATP synthesis coupled electron transport"/>
    <property type="evidence" value="ECO:0007669"/>
    <property type="project" value="InterPro"/>
</dbReference>
<comment type="similarity">
    <text evidence="5">Belongs to the complex I subunit 2 family.</text>
</comment>
<dbReference type="GO" id="GO:0005886">
    <property type="term" value="C:plasma membrane"/>
    <property type="evidence" value="ECO:0007669"/>
    <property type="project" value="UniProtKB-SubCell"/>
</dbReference>
<feature type="transmembrane region" description="Helical" evidence="5">
    <location>
        <begin position="296"/>
        <end position="317"/>
    </location>
</feature>
<feature type="transmembrane region" description="Helical" evidence="5">
    <location>
        <begin position="201"/>
        <end position="227"/>
    </location>
</feature>
<dbReference type="HAMAP" id="MF_00445">
    <property type="entry name" value="NDH1_NuoN_1"/>
    <property type="match status" value="1"/>
</dbReference>
<keyword evidence="3 5" id="KW-1133">Transmembrane helix</keyword>
<evidence type="ECO:0000256" key="5">
    <source>
        <dbReference type="HAMAP-Rule" id="MF_00445"/>
    </source>
</evidence>
<keyword evidence="5" id="KW-0813">Transport</keyword>
<feature type="transmembrane region" description="Helical" evidence="5">
    <location>
        <begin position="6"/>
        <end position="31"/>
    </location>
</feature>
<keyword evidence="2 5" id="KW-0812">Transmembrane</keyword>
<comment type="subcellular location">
    <subcellularLocation>
        <location evidence="5">Cell membrane</location>
        <topology evidence="5">Multi-pass membrane protein</topology>
    </subcellularLocation>
    <subcellularLocation>
        <location evidence="1">Endomembrane system</location>
        <topology evidence="1">Multi-pass membrane protein</topology>
    </subcellularLocation>
    <subcellularLocation>
        <location evidence="6">Membrane</location>
        <topology evidence="6">Multi-pass membrane protein</topology>
    </subcellularLocation>
</comment>
<proteinExistence type="inferred from homology"/>
<feature type="transmembrane region" description="Helical" evidence="5">
    <location>
        <begin position="239"/>
        <end position="260"/>
    </location>
</feature>
<dbReference type="GO" id="GO:0050136">
    <property type="term" value="F:NADH dehydrogenase (quinone) (non-electrogenic) activity"/>
    <property type="evidence" value="ECO:0007669"/>
    <property type="project" value="UniProtKB-UniRule"/>
</dbReference>
<reference evidence="8 9" key="1">
    <citation type="submission" date="2018-06" db="EMBL/GenBank/DDBJ databases">
        <authorList>
            <consortium name="Pathogen Informatics"/>
            <person name="Doyle S."/>
        </authorList>
    </citation>
    <scope>NUCLEOTIDE SEQUENCE [LARGE SCALE GENOMIC DNA]</scope>
    <source>
        <strain evidence="8 9">NCTC12475</strain>
    </source>
</reference>
<dbReference type="AlphaFoldDB" id="A0A381DJI2"/>